<feature type="non-terminal residue" evidence="2">
    <location>
        <position position="1"/>
    </location>
</feature>
<dbReference type="PANTHER" id="PTHR10039:SF5">
    <property type="entry name" value="NACHT DOMAIN-CONTAINING PROTEIN"/>
    <property type="match status" value="1"/>
</dbReference>
<gene>
    <name evidence="2" type="ORF">EK21DRAFT_75470</name>
</gene>
<dbReference type="Pfam" id="PF25053">
    <property type="entry name" value="DUF7791"/>
    <property type="match status" value="1"/>
</dbReference>
<evidence type="ECO:0000259" key="1">
    <source>
        <dbReference type="Pfam" id="PF25053"/>
    </source>
</evidence>
<reference evidence="2" key="1">
    <citation type="journal article" date="2020" name="Stud. Mycol.">
        <title>101 Dothideomycetes genomes: a test case for predicting lifestyles and emergence of pathogens.</title>
        <authorList>
            <person name="Haridas S."/>
            <person name="Albert R."/>
            <person name="Binder M."/>
            <person name="Bloem J."/>
            <person name="Labutti K."/>
            <person name="Salamov A."/>
            <person name="Andreopoulos B."/>
            <person name="Baker S."/>
            <person name="Barry K."/>
            <person name="Bills G."/>
            <person name="Bluhm B."/>
            <person name="Cannon C."/>
            <person name="Castanera R."/>
            <person name="Culley D."/>
            <person name="Daum C."/>
            <person name="Ezra D."/>
            <person name="Gonzalez J."/>
            <person name="Henrissat B."/>
            <person name="Kuo A."/>
            <person name="Liang C."/>
            <person name="Lipzen A."/>
            <person name="Lutzoni F."/>
            <person name="Magnuson J."/>
            <person name="Mondo S."/>
            <person name="Nolan M."/>
            <person name="Ohm R."/>
            <person name="Pangilinan J."/>
            <person name="Park H.-J."/>
            <person name="Ramirez L."/>
            <person name="Alfaro M."/>
            <person name="Sun H."/>
            <person name="Tritt A."/>
            <person name="Yoshinaga Y."/>
            <person name="Zwiers L.-H."/>
            <person name="Turgeon B."/>
            <person name="Goodwin S."/>
            <person name="Spatafora J."/>
            <person name="Crous P."/>
            <person name="Grigoriev I."/>
        </authorList>
    </citation>
    <scope>NUCLEOTIDE SEQUENCE</scope>
    <source>
        <strain evidence="2">CBS 110217</strain>
    </source>
</reference>
<dbReference type="EMBL" id="ML978255">
    <property type="protein sequence ID" value="KAF2025854.1"/>
    <property type="molecule type" value="Genomic_DNA"/>
</dbReference>
<dbReference type="AlphaFoldDB" id="A0A9P4H220"/>
<dbReference type="PANTHER" id="PTHR10039">
    <property type="entry name" value="AMELOGENIN"/>
    <property type="match status" value="1"/>
</dbReference>
<dbReference type="InterPro" id="IPR056693">
    <property type="entry name" value="DUF7791"/>
</dbReference>
<keyword evidence="3" id="KW-1185">Reference proteome</keyword>
<protein>
    <recommendedName>
        <fullName evidence="1">DUF7791 domain-containing protein</fullName>
    </recommendedName>
</protein>
<dbReference type="Proteomes" id="UP000799777">
    <property type="component" value="Unassembled WGS sequence"/>
</dbReference>
<proteinExistence type="predicted"/>
<dbReference type="OrthoDB" id="443402at2759"/>
<organism evidence="2 3">
    <name type="scientific">Setomelanomma holmii</name>
    <dbReference type="NCBI Taxonomy" id="210430"/>
    <lineage>
        <taxon>Eukaryota</taxon>
        <taxon>Fungi</taxon>
        <taxon>Dikarya</taxon>
        <taxon>Ascomycota</taxon>
        <taxon>Pezizomycotina</taxon>
        <taxon>Dothideomycetes</taxon>
        <taxon>Pleosporomycetidae</taxon>
        <taxon>Pleosporales</taxon>
        <taxon>Pleosporineae</taxon>
        <taxon>Phaeosphaeriaceae</taxon>
        <taxon>Setomelanomma</taxon>
    </lineage>
</organism>
<evidence type="ECO:0000313" key="2">
    <source>
        <dbReference type="EMBL" id="KAF2025854.1"/>
    </source>
</evidence>
<feature type="domain" description="DUF7791" evidence="1">
    <location>
        <begin position="175"/>
        <end position="275"/>
    </location>
</feature>
<sequence length="275" mass="31748">TQSILLEALERLSSATNLTTKFYIFVARLDNYDGNHDGLVHTVHHLKKVGMKMCVASQPWNVFEDAFGADDTRKLYLQDLNKENMQRHVNHKLRNHGNFPRIDPVQANGIIGEIVGRSQGVFLWVRLVVRSLAEGLRNCDSMKLLQQFPSDLDDFFRHMFSSLEIIHRPHLTHMYRVALAAGEPLSPVAYWFLDEIEDHPNQAIRLSKRDLRAMNALQVAEEMTIRINGRSKGLLELVQKTDFEPNPVRQRKVIIEARVDFLHRTVKDFITTTEI</sequence>
<name>A0A9P4H220_9PLEO</name>
<comment type="caution">
    <text evidence="2">The sequence shown here is derived from an EMBL/GenBank/DDBJ whole genome shotgun (WGS) entry which is preliminary data.</text>
</comment>
<evidence type="ECO:0000313" key="3">
    <source>
        <dbReference type="Proteomes" id="UP000799777"/>
    </source>
</evidence>
<accession>A0A9P4H220</accession>